<dbReference type="AlphaFoldDB" id="A0A9D1Z0W2"/>
<dbReference type="InterPro" id="IPR013324">
    <property type="entry name" value="RNA_pol_sigma_r3/r4-like"/>
</dbReference>
<dbReference type="GO" id="GO:0003677">
    <property type="term" value="F:DNA binding"/>
    <property type="evidence" value="ECO:0007669"/>
    <property type="project" value="InterPro"/>
</dbReference>
<dbReference type="Pfam" id="PF08281">
    <property type="entry name" value="Sigma70_r4_2"/>
    <property type="match status" value="1"/>
</dbReference>
<evidence type="ECO:0000256" key="2">
    <source>
        <dbReference type="ARBA" id="ARBA00023015"/>
    </source>
</evidence>
<dbReference type="SUPFAM" id="SSF88659">
    <property type="entry name" value="Sigma3 and sigma4 domains of RNA polymerase sigma factors"/>
    <property type="match status" value="1"/>
</dbReference>
<reference evidence="7" key="1">
    <citation type="journal article" date="2021" name="PeerJ">
        <title>Extensive microbial diversity within the chicken gut microbiome revealed by metagenomics and culture.</title>
        <authorList>
            <person name="Gilroy R."/>
            <person name="Ravi A."/>
            <person name="Getino M."/>
            <person name="Pursley I."/>
            <person name="Horton D.L."/>
            <person name="Alikhan N.F."/>
            <person name="Baker D."/>
            <person name="Gharbi K."/>
            <person name="Hall N."/>
            <person name="Watson M."/>
            <person name="Adriaenssens E.M."/>
            <person name="Foster-Nyarko E."/>
            <person name="Jarju S."/>
            <person name="Secka A."/>
            <person name="Antonio M."/>
            <person name="Oren A."/>
            <person name="Chaudhuri R.R."/>
            <person name="La Ragione R."/>
            <person name="Hildebrand F."/>
            <person name="Pallen M.J."/>
        </authorList>
    </citation>
    <scope>NUCLEOTIDE SEQUENCE</scope>
    <source>
        <strain evidence="7">5134</strain>
    </source>
</reference>
<evidence type="ECO:0000256" key="3">
    <source>
        <dbReference type="ARBA" id="ARBA00023082"/>
    </source>
</evidence>
<reference evidence="7" key="2">
    <citation type="submission" date="2021-04" db="EMBL/GenBank/DDBJ databases">
        <authorList>
            <person name="Gilroy R."/>
        </authorList>
    </citation>
    <scope>NUCLEOTIDE SEQUENCE</scope>
    <source>
        <strain evidence="7">5134</strain>
    </source>
</reference>
<dbReference type="InterPro" id="IPR014327">
    <property type="entry name" value="RNA_pol_sigma70_bacteroid"/>
</dbReference>
<dbReference type="Gene3D" id="1.10.10.10">
    <property type="entry name" value="Winged helix-like DNA-binding domain superfamily/Winged helix DNA-binding domain"/>
    <property type="match status" value="1"/>
</dbReference>
<evidence type="ECO:0000313" key="7">
    <source>
        <dbReference type="EMBL" id="HIY69419.1"/>
    </source>
</evidence>
<dbReference type="InterPro" id="IPR039425">
    <property type="entry name" value="RNA_pol_sigma-70-like"/>
</dbReference>
<feature type="domain" description="RNA polymerase sigma-70 region 2" evidence="5">
    <location>
        <begin position="29"/>
        <end position="93"/>
    </location>
</feature>
<feature type="domain" description="RNA polymerase sigma factor 70 region 4 type 2" evidence="6">
    <location>
        <begin position="128"/>
        <end position="178"/>
    </location>
</feature>
<dbReference type="PANTHER" id="PTHR43133:SF46">
    <property type="entry name" value="RNA POLYMERASE SIGMA-70 FACTOR ECF SUBFAMILY"/>
    <property type="match status" value="1"/>
</dbReference>
<dbReference type="Proteomes" id="UP000886844">
    <property type="component" value="Unassembled WGS sequence"/>
</dbReference>
<dbReference type="EMBL" id="DXDA01000065">
    <property type="protein sequence ID" value="HIY69419.1"/>
    <property type="molecule type" value="Genomic_DNA"/>
</dbReference>
<evidence type="ECO:0000256" key="4">
    <source>
        <dbReference type="ARBA" id="ARBA00023163"/>
    </source>
</evidence>
<comment type="caution">
    <text evidence="7">The sequence shown here is derived from an EMBL/GenBank/DDBJ whole genome shotgun (WGS) entry which is preliminary data.</text>
</comment>
<comment type="similarity">
    <text evidence="1">Belongs to the sigma-70 factor family. ECF subfamily.</text>
</comment>
<sequence>MGDSFDISDNRRTVLALKSGDEAAFKAVYMAWSTALCRYADTILHNETDARELVQELFVSLWLHRRRLDETKSLRNYLLRAIHNNALRECQRREIRRRREELFQNEQKRQLQPETAIDERNACPEELLLPAIARLPRQSRRVVEMNYLENKKHAAIASELSISRRTVETILYKALRRLRGEIKKN</sequence>
<protein>
    <submittedName>
        <fullName evidence="7">RNA polymerase sigma-70 factor</fullName>
    </submittedName>
</protein>
<dbReference type="InterPro" id="IPR013325">
    <property type="entry name" value="RNA_pol_sigma_r2"/>
</dbReference>
<evidence type="ECO:0000259" key="5">
    <source>
        <dbReference type="Pfam" id="PF04542"/>
    </source>
</evidence>
<accession>A0A9D1Z0W2</accession>
<gene>
    <name evidence="7" type="ORF">H9828_08380</name>
</gene>
<dbReference type="PANTHER" id="PTHR43133">
    <property type="entry name" value="RNA POLYMERASE ECF-TYPE SIGMA FACTO"/>
    <property type="match status" value="1"/>
</dbReference>
<dbReference type="GO" id="GO:0016987">
    <property type="term" value="F:sigma factor activity"/>
    <property type="evidence" value="ECO:0007669"/>
    <property type="project" value="UniProtKB-KW"/>
</dbReference>
<dbReference type="Gene3D" id="1.10.1740.10">
    <property type="match status" value="1"/>
</dbReference>
<evidence type="ECO:0000256" key="1">
    <source>
        <dbReference type="ARBA" id="ARBA00010641"/>
    </source>
</evidence>
<evidence type="ECO:0000259" key="6">
    <source>
        <dbReference type="Pfam" id="PF08281"/>
    </source>
</evidence>
<evidence type="ECO:0000313" key="8">
    <source>
        <dbReference type="Proteomes" id="UP000886844"/>
    </source>
</evidence>
<dbReference type="NCBIfam" id="TIGR02937">
    <property type="entry name" value="sigma70-ECF"/>
    <property type="match status" value="1"/>
</dbReference>
<dbReference type="SUPFAM" id="SSF88946">
    <property type="entry name" value="Sigma2 domain of RNA polymerase sigma factors"/>
    <property type="match status" value="1"/>
</dbReference>
<name>A0A9D1Z0W2_9BACT</name>
<proteinExistence type="inferred from homology"/>
<organism evidence="7 8">
    <name type="scientific">Candidatus Alistipes intestinigallinarum</name>
    <dbReference type="NCBI Taxonomy" id="2838440"/>
    <lineage>
        <taxon>Bacteria</taxon>
        <taxon>Pseudomonadati</taxon>
        <taxon>Bacteroidota</taxon>
        <taxon>Bacteroidia</taxon>
        <taxon>Bacteroidales</taxon>
        <taxon>Rikenellaceae</taxon>
        <taxon>Alistipes</taxon>
    </lineage>
</organism>
<keyword evidence="2" id="KW-0805">Transcription regulation</keyword>
<dbReference type="InterPro" id="IPR007627">
    <property type="entry name" value="RNA_pol_sigma70_r2"/>
</dbReference>
<dbReference type="InterPro" id="IPR014284">
    <property type="entry name" value="RNA_pol_sigma-70_dom"/>
</dbReference>
<keyword evidence="4" id="KW-0804">Transcription</keyword>
<dbReference type="GO" id="GO:0006352">
    <property type="term" value="P:DNA-templated transcription initiation"/>
    <property type="evidence" value="ECO:0007669"/>
    <property type="project" value="InterPro"/>
</dbReference>
<dbReference type="CDD" id="cd06171">
    <property type="entry name" value="Sigma70_r4"/>
    <property type="match status" value="1"/>
</dbReference>
<dbReference type="NCBIfam" id="TIGR02985">
    <property type="entry name" value="Sig70_bacteroi1"/>
    <property type="match status" value="1"/>
</dbReference>
<dbReference type="InterPro" id="IPR013249">
    <property type="entry name" value="RNA_pol_sigma70_r4_t2"/>
</dbReference>
<dbReference type="Pfam" id="PF04542">
    <property type="entry name" value="Sigma70_r2"/>
    <property type="match status" value="1"/>
</dbReference>
<keyword evidence="3" id="KW-0731">Sigma factor</keyword>
<dbReference type="InterPro" id="IPR036388">
    <property type="entry name" value="WH-like_DNA-bd_sf"/>
</dbReference>